<dbReference type="AlphaFoldDB" id="W3WKN1"/>
<dbReference type="InParanoid" id="W3WKN1"/>
<dbReference type="PANTHER" id="PTHR11742">
    <property type="entry name" value="MANNOSYL-OLIGOSACCHARIDE ALPHA-1,2-MANNOSIDASE-RELATED"/>
    <property type="match status" value="1"/>
</dbReference>
<feature type="binding site" evidence="12">
    <location>
        <position position="512"/>
    </location>
    <ligand>
        <name>Ca(2+)</name>
        <dbReference type="ChEBI" id="CHEBI:29108"/>
    </ligand>
</feature>
<dbReference type="SUPFAM" id="SSF48225">
    <property type="entry name" value="Seven-hairpin glycosidases"/>
    <property type="match status" value="1"/>
</dbReference>
<feature type="active site" description="Proton donor" evidence="11">
    <location>
        <position position="373"/>
    </location>
</feature>
<evidence type="ECO:0000313" key="16">
    <source>
        <dbReference type="EMBL" id="ETS74485.1"/>
    </source>
</evidence>
<feature type="chain" id="PRO_5004835090" description="alpha-1,2-Mannosidase" evidence="15">
    <location>
        <begin position="20"/>
        <end position="524"/>
    </location>
</feature>
<evidence type="ECO:0000256" key="11">
    <source>
        <dbReference type="PIRSR" id="PIRSR601382-1"/>
    </source>
</evidence>
<keyword evidence="12" id="KW-0106">Calcium</keyword>
<dbReference type="InterPro" id="IPR001382">
    <property type="entry name" value="Glyco_hydro_47"/>
</dbReference>
<feature type="disulfide bond" evidence="13">
    <location>
        <begin position="330"/>
        <end position="359"/>
    </location>
</feature>
<feature type="signal peptide" evidence="15">
    <location>
        <begin position="1"/>
        <end position="19"/>
    </location>
</feature>
<evidence type="ECO:0000256" key="9">
    <source>
        <dbReference type="ARBA" id="ARBA00047669"/>
    </source>
</evidence>
<protein>
    <recommendedName>
        <fullName evidence="14">alpha-1,2-Mannosidase</fullName>
        <ecNumber evidence="14">3.2.1.-</ecNumber>
    </recommendedName>
</protein>
<evidence type="ECO:0000256" key="14">
    <source>
        <dbReference type="RuleBase" id="RU361193"/>
    </source>
</evidence>
<dbReference type="KEGG" id="pfy:PFICI_14351"/>
<dbReference type="InterPro" id="IPR036026">
    <property type="entry name" value="Seven-hairpin_glycosidases"/>
</dbReference>
<evidence type="ECO:0000256" key="15">
    <source>
        <dbReference type="SAM" id="SignalP"/>
    </source>
</evidence>
<feature type="active site" description="Proton donor" evidence="11">
    <location>
        <position position="118"/>
    </location>
</feature>
<comment type="catalytic activity">
    <reaction evidence="10">
        <text>N(4)-(alpha-D-Man-(1-&gt;2)-alpha-D-Man-(1-&gt;2)-alpha-D-Man-(1-&gt;3)-[alpha-D-Man-(1-&gt;2)-alpha-D-Man-(1-&gt;3)-[alpha-D-Man-(1-&gt;2)-alpha-D-Man-(1-&gt;6)]-alpha-D-Man-(1-&gt;6)]-beta-D-Man-(1-&gt;4)-beta-D-GlcNAc-(1-&gt;4)-beta-D-GlcNAc)-L-asparaginyl-[protein] (N-glucan mannose isomer 9A1,2,3B1,2,3) + 4 H2O = N(4)-(alpha-D-Man-(1-&gt;3)-[alpha-D-Man-(1-&gt;3)-[alpha-D-Man-(1-&gt;6)]-alpha-D-Man-(1-&gt;6)]-beta-D-Man-(1-&gt;4)-beta-D-GlcNAc-(1-&gt;4)-beta-D-GlcNAc)-L-asparaginyl-[protein] (N-glucan mannose isomer 5A1,2) + 4 beta-D-mannose</text>
        <dbReference type="Rhea" id="RHEA:56008"/>
        <dbReference type="Rhea" id="RHEA-COMP:14356"/>
        <dbReference type="Rhea" id="RHEA-COMP:14367"/>
        <dbReference type="ChEBI" id="CHEBI:15377"/>
        <dbReference type="ChEBI" id="CHEBI:28563"/>
        <dbReference type="ChEBI" id="CHEBI:59087"/>
        <dbReference type="ChEBI" id="CHEBI:139493"/>
        <dbReference type="EC" id="3.2.1.113"/>
    </reaction>
</comment>
<keyword evidence="5 14" id="KW-0378">Hydrolase</keyword>
<evidence type="ECO:0000256" key="4">
    <source>
        <dbReference type="ARBA" id="ARBA00022729"/>
    </source>
</evidence>
<dbReference type="FunFam" id="1.50.10.10:FF:000047">
    <property type="entry name" value="Mannosyl-oligosaccharide alpha-1,2-mannosidase"/>
    <property type="match status" value="1"/>
</dbReference>
<evidence type="ECO:0000313" key="17">
    <source>
        <dbReference type="Proteomes" id="UP000030651"/>
    </source>
</evidence>
<dbReference type="OrthoDB" id="8118055at2759"/>
<organism evidence="16 17">
    <name type="scientific">Pestalotiopsis fici (strain W106-1 / CGMCC3.15140)</name>
    <dbReference type="NCBI Taxonomy" id="1229662"/>
    <lineage>
        <taxon>Eukaryota</taxon>
        <taxon>Fungi</taxon>
        <taxon>Dikarya</taxon>
        <taxon>Ascomycota</taxon>
        <taxon>Pezizomycotina</taxon>
        <taxon>Sordariomycetes</taxon>
        <taxon>Xylariomycetidae</taxon>
        <taxon>Amphisphaeriales</taxon>
        <taxon>Sporocadaceae</taxon>
        <taxon>Pestalotiopsis</taxon>
    </lineage>
</organism>
<dbReference type="GO" id="GO:0005509">
    <property type="term" value="F:calcium ion binding"/>
    <property type="evidence" value="ECO:0007669"/>
    <property type="project" value="InterPro"/>
</dbReference>
<sequence length="524" mass="56801">MVASAWRIALLGAVAPALAAPTARAVTYTSQPDRTAAVQEAFDRAWNGYYTYAFPHDSLTPLSLSFEDDFGGWGASAVDALSTATIMGDKKVVNQILDYIPKIDFTKANYTSSISLFETTIRYLGGLVSAYDLLSGPANDLVENQDSVASILDQAVTLADLLSVSFDTATGIPHNNLDWAPVRPQSDTTNGLATIGTLVLEWTRLSDLTGNRTYAELSQKAESYLLNPQPKDIAEPFPGLLGNAIDIATGKFVNSNGGWGGGTDSFYEYLIKMYLYDTSRFGSYKDRWVAAIDSSIKYIASHPTSRPDLTFLAGWQNSTTLSYSSQHLACFDGGNFILGGLTLGNQDYVDFGIELVDGCHDTYIQTATGIGPEIFAWQDNAVSANASNNQGPPAAQADFYAQAGFWIPDGDAQYILRPEVIESYYYAWRATGDSKYQDWGWDAFLAINSTCSVGDVGFAGISDVNVAGGGTKYDEQESFFFAEVMKYAYLIQAPEAVWQVSADQQNTYVFNTEAHPVKIAGSAA</sequence>
<evidence type="ECO:0000256" key="5">
    <source>
        <dbReference type="ARBA" id="ARBA00022801"/>
    </source>
</evidence>
<dbReference type="PRINTS" id="PR00747">
    <property type="entry name" value="GLYHDRLASE47"/>
</dbReference>
<gene>
    <name evidence="16" type="ORF">PFICI_14351</name>
</gene>
<evidence type="ECO:0000256" key="8">
    <source>
        <dbReference type="ARBA" id="ARBA00023295"/>
    </source>
</evidence>
<dbReference type="HOGENOM" id="CLU_003818_0_2_1"/>
<dbReference type="Pfam" id="PF01532">
    <property type="entry name" value="Glyco_hydro_47"/>
    <property type="match status" value="1"/>
</dbReference>
<dbReference type="InterPro" id="IPR050749">
    <property type="entry name" value="Glycosyl_Hydrolase_47"/>
</dbReference>
<proteinExistence type="inferred from homology"/>
<keyword evidence="6 13" id="KW-1015">Disulfide bond</keyword>
<dbReference type="EC" id="3.2.1.-" evidence="14"/>
<comment type="catalytic activity">
    <reaction evidence="9">
        <text>N(4)-(alpha-D-Man-(1-&gt;2)-alpha-D-Man-(1-&gt;2)-alpha-D-Man-(1-&gt;3)-[alpha-D-Man-(1-&gt;3)-[alpha-D-Man-(1-&gt;2)-alpha-D-Man-(1-&gt;6)]-alpha-D-Man-(1-&gt;6)]-beta-D-Man-(1-&gt;4)-beta-D-GlcNAc-(1-&gt;4)-beta-D-GlcNAc)-L-asparaginyl-[protein] (N-glucan mannose isomer 8A1,2,3B1,3) + 3 H2O = N(4)-(alpha-D-Man-(1-&gt;3)-[alpha-D-Man-(1-&gt;3)-[alpha-D-Man-(1-&gt;6)]-alpha-D-Man-(1-&gt;6)]-beta-D-Man-(1-&gt;4)-beta-D-GlcNAc-(1-&gt;4)-beta-D-GlcNAc)-L-asparaginyl-[protein] (N-glucan mannose isomer 5A1,2) + 3 beta-D-mannose</text>
        <dbReference type="Rhea" id="RHEA:56028"/>
        <dbReference type="Rhea" id="RHEA-COMP:14358"/>
        <dbReference type="Rhea" id="RHEA-COMP:14367"/>
        <dbReference type="ChEBI" id="CHEBI:15377"/>
        <dbReference type="ChEBI" id="CHEBI:28563"/>
        <dbReference type="ChEBI" id="CHEBI:59087"/>
        <dbReference type="ChEBI" id="CHEBI:60628"/>
        <dbReference type="EC" id="3.2.1.113"/>
    </reaction>
</comment>
<dbReference type="OMA" id="PESFGWD"/>
<dbReference type="GeneID" id="19279364"/>
<name>W3WKN1_PESFW</name>
<evidence type="ECO:0000256" key="2">
    <source>
        <dbReference type="ARBA" id="ARBA00004922"/>
    </source>
</evidence>
<dbReference type="RefSeq" id="XP_007841123.1">
    <property type="nucleotide sequence ID" value="XM_007842932.1"/>
</dbReference>
<dbReference type="InterPro" id="IPR012341">
    <property type="entry name" value="6hp_glycosidase-like_sf"/>
</dbReference>
<keyword evidence="4 15" id="KW-0732">Signal</keyword>
<dbReference type="GO" id="GO:0004571">
    <property type="term" value="F:mannosyl-oligosaccharide 1,2-alpha-mannosidase activity"/>
    <property type="evidence" value="ECO:0007669"/>
    <property type="project" value="UniProtKB-EC"/>
</dbReference>
<dbReference type="Proteomes" id="UP000030651">
    <property type="component" value="Unassembled WGS sequence"/>
</dbReference>
<accession>W3WKN1</accession>
<comment type="pathway">
    <text evidence="2">Protein modification; protein glycosylation.</text>
</comment>
<evidence type="ECO:0000256" key="12">
    <source>
        <dbReference type="PIRSR" id="PIRSR601382-2"/>
    </source>
</evidence>
<feature type="active site" evidence="11">
    <location>
        <position position="419"/>
    </location>
</feature>
<evidence type="ECO:0000256" key="1">
    <source>
        <dbReference type="ARBA" id="ARBA00001913"/>
    </source>
</evidence>
<reference evidence="17" key="1">
    <citation type="journal article" date="2015" name="BMC Genomics">
        <title>Genomic and transcriptomic analysis of the endophytic fungus Pestalotiopsis fici reveals its lifestyle and high potential for synthesis of natural products.</title>
        <authorList>
            <person name="Wang X."/>
            <person name="Zhang X."/>
            <person name="Liu L."/>
            <person name="Xiang M."/>
            <person name="Wang W."/>
            <person name="Sun X."/>
            <person name="Che Y."/>
            <person name="Guo L."/>
            <person name="Liu G."/>
            <person name="Guo L."/>
            <person name="Wang C."/>
            <person name="Yin W.B."/>
            <person name="Stadler M."/>
            <person name="Zhang X."/>
            <person name="Liu X."/>
        </authorList>
    </citation>
    <scope>NUCLEOTIDE SEQUENCE [LARGE SCALE GENOMIC DNA]</scope>
    <source>
        <strain evidence="17">W106-1 / CGMCC3.15140</strain>
    </source>
</reference>
<evidence type="ECO:0000256" key="10">
    <source>
        <dbReference type="ARBA" id="ARBA00048605"/>
    </source>
</evidence>
<dbReference type="GO" id="GO:0016020">
    <property type="term" value="C:membrane"/>
    <property type="evidence" value="ECO:0007669"/>
    <property type="project" value="InterPro"/>
</dbReference>
<comment type="similarity">
    <text evidence="3 14">Belongs to the glycosyl hydrolase 47 family.</text>
</comment>
<evidence type="ECO:0000256" key="13">
    <source>
        <dbReference type="PIRSR" id="PIRSR601382-3"/>
    </source>
</evidence>
<dbReference type="eggNOG" id="KOG2204">
    <property type="taxonomic scope" value="Eukaryota"/>
</dbReference>
<keyword evidence="12" id="KW-0479">Metal-binding</keyword>
<keyword evidence="8 14" id="KW-0326">Glycosidase</keyword>
<dbReference type="UniPathway" id="UPA00378"/>
<dbReference type="GO" id="GO:0036503">
    <property type="term" value="P:ERAD pathway"/>
    <property type="evidence" value="ECO:0007669"/>
    <property type="project" value="UniProtKB-ARBA"/>
</dbReference>
<feature type="active site" evidence="11">
    <location>
        <position position="264"/>
    </location>
</feature>
<evidence type="ECO:0000256" key="3">
    <source>
        <dbReference type="ARBA" id="ARBA00007658"/>
    </source>
</evidence>
<keyword evidence="7" id="KW-0325">Glycoprotein</keyword>
<dbReference type="EMBL" id="KI912120">
    <property type="protein sequence ID" value="ETS74485.1"/>
    <property type="molecule type" value="Genomic_DNA"/>
</dbReference>
<evidence type="ECO:0000256" key="6">
    <source>
        <dbReference type="ARBA" id="ARBA00023157"/>
    </source>
</evidence>
<dbReference type="STRING" id="1229662.W3WKN1"/>
<evidence type="ECO:0000256" key="7">
    <source>
        <dbReference type="ARBA" id="ARBA00023180"/>
    </source>
</evidence>
<dbReference type="GO" id="GO:0005783">
    <property type="term" value="C:endoplasmic reticulum"/>
    <property type="evidence" value="ECO:0007669"/>
    <property type="project" value="TreeGrafter"/>
</dbReference>
<dbReference type="Gene3D" id="1.50.10.10">
    <property type="match status" value="1"/>
</dbReference>
<comment type="cofactor">
    <cofactor evidence="1 12">
        <name>Ca(2+)</name>
        <dbReference type="ChEBI" id="CHEBI:29108"/>
    </cofactor>
</comment>
<dbReference type="PANTHER" id="PTHR11742:SF101">
    <property type="entry name" value="MANNOSYL-OLIGOSACCHARIDE ALPHA-1,2-MANNOSIDASE 1B"/>
    <property type="match status" value="1"/>
</dbReference>
<keyword evidence="17" id="KW-1185">Reference proteome</keyword>
<dbReference type="GO" id="GO:0005975">
    <property type="term" value="P:carbohydrate metabolic process"/>
    <property type="evidence" value="ECO:0007669"/>
    <property type="project" value="InterPro"/>
</dbReference>